<dbReference type="EMBL" id="QKYT01000854">
    <property type="protein sequence ID" value="RIA81055.1"/>
    <property type="molecule type" value="Genomic_DNA"/>
</dbReference>
<proteinExistence type="predicted"/>
<dbReference type="STRING" id="658196.A0A397S9R0"/>
<reference evidence="1 2" key="1">
    <citation type="submission" date="2018-06" db="EMBL/GenBank/DDBJ databases">
        <title>Comparative genomics reveals the genomic features of Rhizophagus irregularis, R. cerebriforme, R. diaphanum and Gigaspora rosea, and their symbiotic lifestyle signature.</title>
        <authorList>
            <person name="Morin E."/>
            <person name="San Clemente H."/>
            <person name="Chen E.C.H."/>
            <person name="De La Providencia I."/>
            <person name="Hainaut M."/>
            <person name="Kuo A."/>
            <person name="Kohler A."/>
            <person name="Murat C."/>
            <person name="Tang N."/>
            <person name="Roy S."/>
            <person name="Loubradou J."/>
            <person name="Henrissat B."/>
            <person name="Grigoriev I.V."/>
            <person name="Corradi N."/>
            <person name="Roux C."/>
            <person name="Martin F.M."/>
        </authorList>
    </citation>
    <scope>NUCLEOTIDE SEQUENCE [LARGE SCALE GENOMIC DNA]</scope>
    <source>
        <strain evidence="1 2">DAOM 227022</strain>
    </source>
</reference>
<evidence type="ECO:0000313" key="2">
    <source>
        <dbReference type="Proteomes" id="UP000265703"/>
    </source>
</evidence>
<keyword evidence="2" id="KW-1185">Reference proteome</keyword>
<dbReference type="Proteomes" id="UP000265703">
    <property type="component" value="Unassembled WGS sequence"/>
</dbReference>
<dbReference type="AlphaFoldDB" id="A0A397S9R0"/>
<name>A0A397S9R0_9GLOM</name>
<evidence type="ECO:0000313" key="1">
    <source>
        <dbReference type="EMBL" id="RIA81055.1"/>
    </source>
</evidence>
<comment type="caution">
    <text evidence="1">The sequence shown here is derived from an EMBL/GenBank/DDBJ whole genome shotgun (WGS) entry which is preliminary data.</text>
</comment>
<sequence>MDKIQENSVQLIQNGEKKIGTFQTINIIRRQEVYNGFVKNLDSKKEMFGHKIGLCKKVLNLAIANNSHQIFENLLQQFIEQQTLLSSTQDENNLSKEILNPIQHKGKGRSANKRYLLAIENHLNL</sequence>
<feature type="non-terminal residue" evidence="1">
    <location>
        <position position="125"/>
    </location>
</feature>
<accession>A0A397S9R0</accession>
<gene>
    <name evidence="1" type="ORF">C1645_837602</name>
</gene>
<dbReference type="OrthoDB" id="2425240at2759"/>
<organism evidence="1 2">
    <name type="scientific">Glomus cerebriforme</name>
    <dbReference type="NCBI Taxonomy" id="658196"/>
    <lineage>
        <taxon>Eukaryota</taxon>
        <taxon>Fungi</taxon>
        <taxon>Fungi incertae sedis</taxon>
        <taxon>Mucoromycota</taxon>
        <taxon>Glomeromycotina</taxon>
        <taxon>Glomeromycetes</taxon>
        <taxon>Glomerales</taxon>
        <taxon>Glomeraceae</taxon>
        <taxon>Glomus</taxon>
    </lineage>
</organism>
<protein>
    <submittedName>
        <fullName evidence="1">Uncharacterized protein</fullName>
    </submittedName>
</protein>